<name>A0A6A6NX11_9PEZI</name>
<feature type="region of interest" description="Disordered" evidence="1">
    <location>
        <begin position="40"/>
        <end position="103"/>
    </location>
</feature>
<dbReference type="InterPro" id="IPR018818">
    <property type="entry name" value="Stb3"/>
</dbReference>
<dbReference type="AlphaFoldDB" id="A0A6A6NX11"/>
<proteinExistence type="predicted"/>
<feature type="region of interest" description="Disordered" evidence="1">
    <location>
        <begin position="383"/>
        <end position="444"/>
    </location>
</feature>
<sequence>MASAADAHPVSNIAVALSGKSASVDIPRPRAELDHHDQLADGHHHNHHHSLQHTNHSYPRGCAPLPTPPHSISPPLPPHKARPGHPDPTATTRTPPPNVDSDIDLQDAVEHANAQSDAPHPLSSAALSGLDHAITSGFLAKHHLPEILLSNGPVAIRHVLSYLTQSVPGFSRIPPAKARRIVVGALENRAGGGVNGDVVFEKVGWGRWDAHMKGQPSRNFPNAVVTSSTAAAGGMDPAQMGFSPPASVPDSYAVSNASGLRIPQGGRAWGSDVRRDGGQFGRSWTADSMMSSREDMDDMNMAEHEADKMSLDGRDHASCSYSSSAPEELPGLADDMDDLTDEEDWASMGADALRQHFPPATGDFKMRNYNRLSRATARVKSSRAASTGLAKSVPAPGLTYCHDQHHGRGGRSVSAQYPRNSSSTSHVQHSSATTGGTGLQSLGYDGVMGEEREAAETLLSMGSM</sequence>
<dbReference type="OrthoDB" id="5391991at2759"/>
<feature type="compositionally biased region" description="Low complexity" evidence="1">
    <location>
        <begin position="421"/>
        <end position="434"/>
    </location>
</feature>
<dbReference type="Pfam" id="PF10330">
    <property type="entry name" value="Stb3"/>
    <property type="match status" value="1"/>
</dbReference>
<dbReference type="GO" id="GO:0005634">
    <property type="term" value="C:nucleus"/>
    <property type="evidence" value="ECO:0007669"/>
    <property type="project" value="TreeGrafter"/>
</dbReference>
<dbReference type="PANTHER" id="PTHR28164:SF1">
    <property type="entry name" value="PROTEIN STB3"/>
    <property type="match status" value="1"/>
</dbReference>
<gene>
    <name evidence="2" type="ORF">BDY21DRAFT_373079</name>
</gene>
<dbReference type="EMBL" id="MU001685">
    <property type="protein sequence ID" value="KAF2455997.1"/>
    <property type="molecule type" value="Genomic_DNA"/>
</dbReference>
<protein>
    <submittedName>
        <fullName evidence="2">Putative Sin3 binding protein-domain-containing protein</fullName>
    </submittedName>
</protein>
<accession>A0A6A6NX11</accession>
<feature type="region of interest" description="Disordered" evidence="1">
    <location>
        <begin position="311"/>
        <end position="330"/>
    </location>
</feature>
<evidence type="ECO:0000256" key="1">
    <source>
        <dbReference type="SAM" id="MobiDB-lite"/>
    </source>
</evidence>
<dbReference type="Proteomes" id="UP000799766">
    <property type="component" value="Unassembled WGS sequence"/>
</dbReference>
<organism evidence="2 3">
    <name type="scientific">Lineolata rhizophorae</name>
    <dbReference type="NCBI Taxonomy" id="578093"/>
    <lineage>
        <taxon>Eukaryota</taxon>
        <taxon>Fungi</taxon>
        <taxon>Dikarya</taxon>
        <taxon>Ascomycota</taxon>
        <taxon>Pezizomycotina</taxon>
        <taxon>Dothideomycetes</taxon>
        <taxon>Dothideomycetes incertae sedis</taxon>
        <taxon>Lineolatales</taxon>
        <taxon>Lineolataceae</taxon>
        <taxon>Lineolata</taxon>
    </lineage>
</organism>
<evidence type="ECO:0000313" key="3">
    <source>
        <dbReference type="Proteomes" id="UP000799766"/>
    </source>
</evidence>
<dbReference type="PANTHER" id="PTHR28164">
    <property type="entry name" value="PROTEIN STB3"/>
    <property type="match status" value="1"/>
</dbReference>
<feature type="compositionally biased region" description="Pro residues" evidence="1">
    <location>
        <begin position="65"/>
        <end position="78"/>
    </location>
</feature>
<keyword evidence="3" id="KW-1185">Reference proteome</keyword>
<dbReference type="GO" id="GO:0000432">
    <property type="term" value="P:positive regulation of transcription from RNA polymerase II promoter by glucose"/>
    <property type="evidence" value="ECO:0007669"/>
    <property type="project" value="TreeGrafter"/>
</dbReference>
<evidence type="ECO:0000313" key="2">
    <source>
        <dbReference type="EMBL" id="KAF2455997.1"/>
    </source>
</evidence>
<dbReference type="GO" id="GO:0043565">
    <property type="term" value="F:sequence-specific DNA binding"/>
    <property type="evidence" value="ECO:0007669"/>
    <property type="project" value="TreeGrafter"/>
</dbReference>
<reference evidence="2" key="1">
    <citation type="journal article" date="2020" name="Stud. Mycol.">
        <title>101 Dothideomycetes genomes: a test case for predicting lifestyles and emergence of pathogens.</title>
        <authorList>
            <person name="Haridas S."/>
            <person name="Albert R."/>
            <person name="Binder M."/>
            <person name="Bloem J."/>
            <person name="Labutti K."/>
            <person name="Salamov A."/>
            <person name="Andreopoulos B."/>
            <person name="Baker S."/>
            <person name="Barry K."/>
            <person name="Bills G."/>
            <person name="Bluhm B."/>
            <person name="Cannon C."/>
            <person name="Castanera R."/>
            <person name="Culley D."/>
            <person name="Daum C."/>
            <person name="Ezra D."/>
            <person name="Gonzalez J."/>
            <person name="Henrissat B."/>
            <person name="Kuo A."/>
            <person name="Liang C."/>
            <person name="Lipzen A."/>
            <person name="Lutzoni F."/>
            <person name="Magnuson J."/>
            <person name="Mondo S."/>
            <person name="Nolan M."/>
            <person name="Ohm R."/>
            <person name="Pangilinan J."/>
            <person name="Park H.-J."/>
            <person name="Ramirez L."/>
            <person name="Alfaro M."/>
            <person name="Sun H."/>
            <person name="Tritt A."/>
            <person name="Yoshinaga Y."/>
            <person name="Zwiers L.-H."/>
            <person name="Turgeon B."/>
            <person name="Goodwin S."/>
            <person name="Spatafora J."/>
            <person name="Crous P."/>
            <person name="Grigoriev I."/>
        </authorList>
    </citation>
    <scope>NUCLEOTIDE SEQUENCE</scope>
    <source>
        <strain evidence="2">ATCC 16933</strain>
    </source>
</reference>